<feature type="compositionally biased region" description="Low complexity" evidence="1">
    <location>
        <begin position="98"/>
        <end position="114"/>
    </location>
</feature>
<evidence type="ECO:0000313" key="3">
    <source>
        <dbReference type="Proteomes" id="UP000716291"/>
    </source>
</evidence>
<evidence type="ECO:0000256" key="1">
    <source>
        <dbReference type="SAM" id="MobiDB-lite"/>
    </source>
</evidence>
<feature type="region of interest" description="Disordered" evidence="1">
    <location>
        <begin position="98"/>
        <end position="147"/>
    </location>
</feature>
<evidence type="ECO:0000313" key="2">
    <source>
        <dbReference type="EMBL" id="KAG1300812.1"/>
    </source>
</evidence>
<gene>
    <name evidence="2" type="ORF">G6F64_012359</name>
</gene>
<dbReference type="Proteomes" id="UP000716291">
    <property type="component" value="Unassembled WGS sequence"/>
</dbReference>
<dbReference type="EMBL" id="JAANQT010003711">
    <property type="protein sequence ID" value="KAG1300812.1"/>
    <property type="molecule type" value="Genomic_DNA"/>
</dbReference>
<reference evidence="2" key="1">
    <citation type="journal article" date="2020" name="Microb. Genom.">
        <title>Genetic diversity of clinical and environmental Mucorales isolates obtained from an investigation of mucormycosis cases among solid organ transplant recipients.</title>
        <authorList>
            <person name="Nguyen M.H."/>
            <person name="Kaul D."/>
            <person name="Muto C."/>
            <person name="Cheng S.J."/>
            <person name="Richter R.A."/>
            <person name="Bruno V.M."/>
            <person name="Liu G."/>
            <person name="Beyhan S."/>
            <person name="Sundermann A.J."/>
            <person name="Mounaud S."/>
            <person name="Pasculle A.W."/>
            <person name="Nierman W.C."/>
            <person name="Driscoll E."/>
            <person name="Cumbie R."/>
            <person name="Clancy C.J."/>
            <person name="Dupont C.L."/>
        </authorList>
    </citation>
    <scope>NUCLEOTIDE SEQUENCE</scope>
    <source>
        <strain evidence="2">GL11</strain>
    </source>
</reference>
<keyword evidence="3" id="KW-1185">Reference proteome</keyword>
<dbReference type="AlphaFoldDB" id="A0A9P6WXN4"/>
<accession>A0A9P6WXN4</accession>
<protein>
    <submittedName>
        <fullName evidence="2">Uncharacterized protein</fullName>
    </submittedName>
</protein>
<sequence length="147" mass="15968">MSSIRKQKVRDAQERMMNKICGEDLGEFMASVAAVFERQGCTFDVEEDAVILIDKRNERRRWLPIASRSASTASLPAAPATPLTLPGVETLTTVPAAPVTLPTVEPVPKLTTTPLPSPRPLLPALSSGPVSARPRKVQNVINEDKKK</sequence>
<proteinExistence type="predicted"/>
<organism evidence="2 3">
    <name type="scientific">Rhizopus oryzae</name>
    <name type="common">Mucormycosis agent</name>
    <name type="synonym">Rhizopus arrhizus var. delemar</name>
    <dbReference type="NCBI Taxonomy" id="64495"/>
    <lineage>
        <taxon>Eukaryota</taxon>
        <taxon>Fungi</taxon>
        <taxon>Fungi incertae sedis</taxon>
        <taxon>Mucoromycota</taxon>
        <taxon>Mucoromycotina</taxon>
        <taxon>Mucoromycetes</taxon>
        <taxon>Mucorales</taxon>
        <taxon>Mucorineae</taxon>
        <taxon>Rhizopodaceae</taxon>
        <taxon>Rhizopus</taxon>
    </lineage>
</organism>
<name>A0A9P6WXN4_RHIOR</name>
<comment type="caution">
    <text evidence="2">The sequence shown here is derived from an EMBL/GenBank/DDBJ whole genome shotgun (WGS) entry which is preliminary data.</text>
</comment>